<keyword evidence="5" id="KW-0479">Metal-binding</keyword>
<organism evidence="14 15">
    <name type="scientific">Crocuta crocuta</name>
    <name type="common">Spotted hyena</name>
    <dbReference type="NCBI Taxonomy" id="9678"/>
    <lineage>
        <taxon>Eukaryota</taxon>
        <taxon>Metazoa</taxon>
        <taxon>Chordata</taxon>
        <taxon>Craniata</taxon>
        <taxon>Vertebrata</taxon>
        <taxon>Euteleostomi</taxon>
        <taxon>Mammalia</taxon>
        <taxon>Eutheria</taxon>
        <taxon>Laurasiatheria</taxon>
        <taxon>Carnivora</taxon>
        <taxon>Feliformia</taxon>
        <taxon>Hyaenidae</taxon>
        <taxon>Crocuta</taxon>
    </lineage>
</organism>
<feature type="non-terminal residue" evidence="14">
    <location>
        <position position="1"/>
    </location>
</feature>
<evidence type="ECO:0000256" key="5">
    <source>
        <dbReference type="ARBA" id="ARBA00022723"/>
    </source>
</evidence>
<dbReference type="GO" id="GO:0034650">
    <property type="term" value="P:cortisol metabolic process"/>
    <property type="evidence" value="ECO:0007669"/>
    <property type="project" value="TreeGrafter"/>
</dbReference>
<dbReference type="Gene3D" id="1.10.630.10">
    <property type="entry name" value="Cytochrome P450"/>
    <property type="match status" value="2"/>
</dbReference>
<evidence type="ECO:0000256" key="10">
    <source>
        <dbReference type="ARBA" id="ARBA00023128"/>
    </source>
</evidence>
<evidence type="ECO:0000256" key="13">
    <source>
        <dbReference type="ARBA" id="ARBA00047970"/>
    </source>
</evidence>
<feature type="non-terminal residue" evidence="14">
    <location>
        <position position="391"/>
    </location>
</feature>
<evidence type="ECO:0000256" key="9">
    <source>
        <dbReference type="ARBA" id="ARBA00023033"/>
    </source>
</evidence>
<dbReference type="PANTHER" id="PTHR24279">
    <property type="entry name" value="CYTOCHROME P450"/>
    <property type="match status" value="1"/>
</dbReference>
<keyword evidence="9" id="KW-0503">Monooxygenase</keyword>
<evidence type="ECO:0000256" key="11">
    <source>
        <dbReference type="ARBA" id="ARBA00023136"/>
    </source>
</evidence>
<dbReference type="GO" id="GO:0008203">
    <property type="term" value="P:cholesterol metabolic process"/>
    <property type="evidence" value="ECO:0007669"/>
    <property type="project" value="TreeGrafter"/>
</dbReference>
<dbReference type="Pfam" id="PF00067">
    <property type="entry name" value="p450"/>
    <property type="match status" value="1"/>
</dbReference>
<dbReference type="InterPro" id="IPR001128">
    <property type="entry name" value="Cyt_P450"/>
</dbReference>
<protein>
    <submittedName>
        <fullName evidence="14">C11B2 protein</fullName>
    </submittedName>
</protein>
<dbReference type="AlphaFoldDB" id="A0A6G1B5R9"/>
<keyword evidence="8" id="KW-0408">Iron</keyword>
<evidence type="ECO:0000256" key="2">
    <source>
        <dbReference type="ARBA" id="ARBA00004637"/>
    </source>
</evidence>
<keyword evidence="4" id="KW-0349">Heme</keyword>
<dbReference type="Proteomes" id="UP000475037">
    <property type="component" value="Unassembled WGS sequence"/>
</dbReference>
<comment type="subcellular location">
    <subcellularLocation>
        <location evidence="2">Mitochondrion inner membrane</location>
        <topology evidence="2">Peripheral membrane protein</topology>
    </subcellularLocation>
</comment>
<keyword evidence="6" id="KW-0809">Transit peptide</keyword>
<dbReference type="SUPFAM" id="SSF48264">
    <property type="entry name" value="Cytochrome P450"/>
    <property type="match status" value="1"/>
</dbReference>
<evidence type="ECO:0000256" key="7">
    <source>
        <dbReference type="ARBA" id="ARBA00023002"/>
    </source>
</evidence>
<evidence type="ECO:0000256" key="8">
    <source>
        <dbReference type="ARBA" id="ARBA00023004"/>
    </source>
</evidence>
<dbReference type="GO" id="GO:0006704">
    <property type="term" value="P:glucocorticoid biosynthetic process"/>
    <property type="evidence" value="ECO:0007669"/>
    <property type="project" value="TreeGrafter"/>
</dbReference>
<evidence type="ECO:0000256" key="6">
    <source>
        <dbReference type="ARBA" id="ARBA00022946"/>
    </source>
</evidence>
<comment type="cofactor">
    <cofactor evidence="1">
        <name>heme</name>
        <dbReference type="ChEBI" id="CHEBI:30413"/>
    </cofactor>
</comment>
<dbReference type="GO" id="GO:0047783">
    <property type="term" value="F:corticosterone 18-monooxygenase activity"/>
    <property type="evidence" value="ECO:0007669"/>
    <property type="project" value="TreeGrafter"/>
</dbReference>
<keyword evidence="15" id="KW-1185">Reference proteome</keyword>
<comment type="similarity">
    <text evidence="3">Belongs to the cytochrome P450 family.</text>
</comment>
<dbReference type="GO" id="GO:0005743">
    <property type="term" value="C:mitochondrial inner membrane"/>
    <property type="evidence" value="ECO:0007669"/>
    <property type="project" value="UniProtKB-SubCell"/>
</dbReference>
<sequence>MALGAKARAWLAGPWPSPGRAGALGTGATAAPKAVLPFEAIPRCPGSKWARLLQIWRERGLETLHLELHRLFQELGPIFRGRSCPLWAPVLEKGQVLQREARGGLGPPAGPRALSHRYDVGGTRMVYLVLPEDVQRLQKTDSLQPYRPLVGPWVAYRQHRGHKCGVFLLGGGATALEGRTMITAIREPPVCTGLCRLPLLTLLYRNGPEWRTNRLKLNPELLSPQAVHKYLPMVDGVARDFSDMLKSRVLQNARGSLTVDIKPSILYYTIEGLNLALFGERLGLLGHSPSAASLNFIRALETMLKSTTELMFMPRALSRWTNTKAWKEHFESWDFIFQYANNAMQKLYQELALGRPRHYSGIMGELLMHADMSLEAIRANSIELTAGSVDT</sequence>
<dbReference type="GO" id="GO:0004507">
    <property type="term" value="F:steroid 11-beta-monooxygenase activity"/>
    <property type="evidence" value="ECO:0007669"/>
    <property type="project" value="UniProtKB-EC"/>
</dbReference>
<keyword evidence="11" id="KW-0472">Membrane</keyword>
<dbReference type="PANTHER" id="PTHR24279:SF1">
    <property type="entry name" value="CYTOCHROME P450 11B2, MITOCHONDRIAL"/>
    <property type="match status" value="1"/>
</dbReference>
<keyword evidence="7" id="KW-0560">Oxidoreductase</keyword>
<name>A0A6G1B5R9_CROCR</name>
<comment type="catalytic activity">
    <reaction evidence="13">
        <text>21-hydroxyprogesterone + 2 reduced [adrenodoxin] + O2 + 2 H(+) = corticosterone + 2 oxidized [adrenodoxin] + H2O</text>
        <dbReference type="Rhea" id="RHEA:46104"/>
        <dbReference type="Rhea" id="RHEA-COMP:9998"/>
        <dbReference type="Rhea" id="RHEA-COMP:9999"/>
        <dbReference type="ChEBI" id="CHEBI:15377"/>
        <dbReference type="ChEBI" id="CHEBI:15378"/>
        <dbReference type="ChEBI" id="CHEBI:15379"/>
        <dbReference type="ChEBI" id="CHEBI:16827"/>
        <dbReference type="ChEBI" id="CHEBI:16973"/>
        <dbReference type="ChEBI" id="CHEBI:33737"/>
        <dbReference type="ChEBI" id="CHEBI:33738"/>
    </reaction>
    <physiologicalReaction direction="left-to-right" evidence="13">
        <dbReference type="Rhea" id="RHEA:46105"/>
    </physiologicalReaction>
</comment>
<dbReference type="InterPro" id="IPR050479">
    <property type="entry name" value="CYP11_CYP27_families"/>
</dbReference>
<reference evidence="14 15" key="1">
    <citation type="submission" date="2019-11" db="EMBL/GenBank/DDBJ databases">
        <authorList>
            <person name="Yang C."/>
            <person name="Li F."/>
        </authorList>
    </citation>
    <scope>NUCLEOTIDE SEQUENCE [LARGE SCALE GENOMIC DNA]</scope>
    <source>
        <strain evidence="14">KB4526</strain>
        <tissue evidence="14">Muscle</tissue>
    </source>
</reference>
<evidence type="ECO:0000313" key="15">
    <source>
        <dbReference type="Proteomes" id="UP000475037"/>
    </source>
</evidence>
<evidence type="ECO:0000256" key="3">
    <source>
        <dbReference type="ARBA" id="ARBA00010617"/>
    </source>
</evidence>
<evidence type="ECO:0000256" key="12">
    <source>
        <dbReference type="ARBA" id="ARBA00047946"/>
    </source>
</evidence>
<dbReference type="GO" id="GO:0032342">
    <property type="term" value="P:aldosterone biosynthetic process"/>
    <property type="evidence" value="ECO:0007669"/>
    <property type="project" value="TreeGrafter"/>
</dbReference>
<comment type="caution">
    <text evidence="14">The sequence shown here is derived from an EMBL/GenBank/DDBJ whole genome shotgun (WGS) entry which is preliminary data.</text>
</comment>
<dbReference type="GO" id="GO:0005506">
    <property type="term" value="F:iron ion binding"/>
    <property type="evidence" value="ECO:0007669"/>
    <property type="project" value="InterPro"/>
</dbReference>
<evidence type="ECO:0000313" key="14">
    <source>
        <dbReference type="EMBL" id="KAF0883101.1"/>
    </source>
</evidence>
<comment type="catalytic activity">
    <reaction evidence="12">
        <text>a steroid + 2 reduced [adrenodoxin] + O2 + 2 H(+) = an 11beta-hydroxysteroid + 2 oxidized [adrenodoxin] + H2O</text>
        <dbReference type="Rhea" id="RHEA:15629"/>
        <dbReference type="Rhea" id="RHEA-COMP:9998"/>
        <dbReference type="Rhea" id="RHEA-COMP:9999"/>
        <dbReference type="ChEBI" id="CHEBI:15377"/>
        <dbReference type="ChEBI" id="CHEBI:15378"/>
        <dbReference type="ChEBI" id="CHEBI:15379"/>
        <dbReference type="ChEBI" id="CHEBI:33737"/>
        <dbReference type="ChEBI" id="CHEBI:33738"/>
        <dbReference type="ChEBI" id="CHEBI:35341"/>
        <dbReference type="ChEBI" id="CHEBI:35346"/>
        <dbReference type="EC" id="1.14.15.4"/>
    </reaction>
    <physiologicalReaction direction="left-to-right" evidence="12">
        <dbReference type="Rhea" id="RHEA:15630"/>
    </physiologicalReaction>
</comment>
<evidence type="ECO:0000256" key="1">
    <source>
        <dbReference type="ARBA" id="ARBA00001971"/>
    </source>
</evidence>
<dbReference type="GO" id="GO:0020037">
    <property type="term" value="F:heme binding"/>
    <property type="evidence" value="ECO:0007669"/>
    <property type="project" value="InterPro"/>
</dbReference>
<keyword evidence="10" id="KW-0496">Mitochondrion</keyword>
<accession>A0A6G1B5R9</accession>
<evidence type="ECO:0000256" key="4">
    <source>
        <dbReference type="ARBA" id="ARBA00022617"/>
    </source>
</evidence>
<dbReference type="EMBL" id="VOAJ01002275">
    <property type="protein sequence ID" value="KAF0883101.1"/>
    <property type="molecule type" value="Genomic_DNA"/>
</dbReference>
<gene>
    <name evidence="14" type="primary">Cyp11b2</name>
    <name evidence="14" type="ORF">FOF47_R19614</name>
</gene>
<dbReference type="InterPro" id="IPR036396">
    <property type="entry name" value="Cyt_P450_sf"/>
</dbReference>
<dbReference type="GO" id="GO:0071375">
    <property type="term" value="P:cellular response to peptide hormone stimulus"/>
    <property type="evidence" value="ECO:0007669"/>
    <property type="project" value="TreeGrafter"/>
</dbReference>
<proteinExistence type="inferred from homology"/>